<dbReference type="EMBL" id="CP011502">
    <property type="protein sequence ID" value="ALX06155.1"/>
    <property type="molecule type" value="Genomic_DNA"/>
</dbReference>
<dbReference type="PANTHER" id="PTHR38011:SF11">
    <property type="entry name" value="2,5-DIAMINO-6-RIBOSYLAMINO-4(3H)-PYRIMIDINONE 5'-PHOSPHATE REDUCTASE"/>
    <property type="match status" value="1"/>
</dbReference>
<dbReference type="SUPFAM" id="SSF53597">
    <property type="entry name" value="Dihydrofolate reductase-like"/>
    <property type="match status" value="1"/>
</dbReference>
<protein>
    <submittedName>
        <fullName evidence="2">Deaminase</fullName>
    </submittedName>
</protein>
<dbReference type="KEGG" id="aer:AERYTH_16340"/>
<dbReference type="RefSeq" id="WP_067860820.1">
    <property type="nucleotide sequence ID" value="NZ_CP011502.1"/>
</dbReference>
<accession>A0A0U4CE92</accession>
<dbReference type="InterPro" id="IPR002734">
    <property type="entry name" value="RibDG_C"/>
</dbReference>
<dbReference type="InterPro" id="IPR024072">
    <property type="entry name" value="DHFR-like_dom_sf"/>
</dbReference>
<dbReference type="GO" id="GO:0009231">
    <property type="term" value="P:riboflavin biosynthetic process"/>
    <property type="evidence" value="ECO:0007669"/>
    <property type="project" value="InterPro"/>
</dbReference>
<dbReference type="Pfam" id="PF01872">
    <property type="entry name" value="RibD_C"/>
    <property type="match status" value="1"/>
</dbReference>
<dbReference type="PANTHER" id="PTHR38011">
    <property type="entry name" value="DIHYDROFOLATE REDUCTASE FAMILY PROTEIN (AFU_ORTHOLOGUE AFUA_8G06820)"/>
    <property type="match status" value="1"/>
</dbReference>
<keyword evidence="3" id="KW-1185">Reference proteome</keyword>
<evidence type="ECO:0000259" key="1">
    <source>
        <dbReference type="Pfam" id="PF01872"/>
    </source>
</evidence>
<dbReference type="GO" id="GO:0008703">
    <property type="term" value="F:5-amino-6-(5-phosphoribosylamino)uracil reductase activity"/>
    <property type="evidence" value="ECO:0007669"/>
    <property type="project" value="InterPro"/>
</dbReference>
<proteinExistence type="predicted"/>
<gene>
    <name evidence="2" type="ORF">AERYTH_16340</name>
</gene>
<sequence>MTERPRVRYVTATTLDGFLADEHDSLDWLLEQDHDPRGPGGHEHMDGAGALVMGATTYRWVVDHLARSGEGWPYPQPTFVVTHRTPDLASTSVRLVQGTPTDWWPQVVAAADGRDVWVVGGGALASDLAGEGLLDEVIVSIAPVTLGSGKPLLPARFDLRLRDVDRNRAFVVAHYDVLGRRAG</sequence>
<feature type="domain" description="Bacterial bifunctional deaminase-reductase C-terminal" evidence="1">
    <location>
        <begin position="5"/>
        <end position="156"/>
    </location>
</feature>
<reference evidence="2 3" key="1">
    <citation type="journal article" date="1991" name="Int. J. Syst. Bacteriol.">
        <title>Description of the erythromycin-producing bacterium Arthrobacter sp. strain NRRL B-3381 as Aeromicrobium erythreum gen. nov., sp. nov.</title>
        <authorList>
            <person name="Miller E.S."/>
            <person name="Woese C.R."/>
            <person name="Brenner S."/>
        </authorList>
    </citation>
    <scope>NUCLEOTIDE SEQUENCE [LARGE SCALE GENOMIC DNA]</scope>
    <source>
        <strain evidence="2 3">AR18</strain>
    </source>
</reference>
<dbReference type="InterPro" id="IPR050765">
    <property type="entry name" value="Riboflavin_Biosynth_HTPR"/>
</dbReference>
<dbReference type="STRING" id="2041.AERYTH_16340"/>
<dbReference type="OrthoDB" id="3427770at2"/>
<dbReference type="AlphaFoldDB" id="A0A0U4CE92"/>
<dbReference type="PATRIC" id="fig|2041.4.peg.3415"/>
<dbReference type="Gene3D" id="3.40.430.10">
    <property type="entry name" value="Dihydrofolate Reductase, subunit A"/>
    <property type="match status" value="1"/>
</dbReference>
<dbReference type="Proteomes" id="UP000067689">
    <property type="component" value="Chromosome"/>
</dbReference>
<evidence type="ECO:0000313" key="2">
    <source>
        <dbReference type="EMBL" id="ALX06155.1"/>
    </source>
</evidence>
<organism evidence="2 3">
    <name type="scientific">Aeromicrobium erythreum</name>
    <dbReference type="NCBI Taxonomy" id="2041"/>
    <lineage>
        <taxon>Bacteria</taxon>
        <taxon>Bacillati</taxon>
        <taxon>Actinomycetota</taxon>
        <taxon>Actinomycetes</taxon>
        <taxon>Propionibacteriales</taxon>
        <taxon>Nocardioidaceae</taxon>
        <taxon>Aeromicrobium</taxon>
    </lineage>
</organism>
<evidence type="ECO:0000313" key="3">
    <source>
        <dbReference type="Proteomes" id="UP000067689"/>
    </source>
</evidence>
<name>A0A0U4CE92_9ACTN</name>